<dbReference type="GO" id="GO:0004525">
    <property type="term" value="F:ribonuclease III activity"/>
    <property type="evidence" value="ECO:0007669"/>
    <property type="project" value="InterPro"/>
</dbReference>
<dbReference type="GO" id="GO:0019843">
    <property type="term" value="F:rRNA binding"/>
    <property type="evidence" value="ECO:0007669"/>
    <property type="project" value="UniProtKB-UniRule"/>
</dbReference>
<evidence type="ECO:0000313" key="8">
    <source>
        <dbReference type="Proteomes" id="UP001179600"/>
    </source>
</evidence>
<dbReference type="RefSeq" id="WP_126762365.1">
    <property type="nucleotide sequence ID" value="NZ_CP097044.1"/>
</dbReference>
<reference evidence="7" key="1">
    <citation type="submission" date="2023-01" db="EMBL/GenBank/DDBJ databases">
        <title>Oxazolidinone resistance genes in florfenicol resistant enterococci from beef cattle and veal calves at slaughter.</title>
        <authorList>
            <person name="Biggel M."/>
        </authorList>
    </citation>
    <scope>NUCLEOTIDE SEQUENCE</scope>
    <source>
        <strain evidence="7">K204-1</strain>
    </source>
</reference>
<dbReference type="SUPFAM" id="SSF69065">
    <property type="entry name" value="RNase III domain-like"/>
    <property type="match status" value="1"/>
</dbReference>
<dbReference type="HAMAP" id="MF_01468">
    <property type="entry name" value="RNase_Mini_III"/>
    <property type="match status" value="1"/>
</dbReference>
<dbReference type="Gene3D" id="1.10.1520.10">
    <property type="entry name" value="Ribonuclease III domain"/>
    <property type="match status" value="1"/>
</dbReference>
<comment type="subcellular location">
    <subcellularLocation>
        <location evidence="5">Cytoplasm</location>
    </subcellularLocation>
</comment>
<dbReference type="InterPro" id="IPR036389">
    <property type="entry name" value="RNase_III_sf"/>
</dbReference>
<dbReference type="EC" id="3.1.26.-" evidence="5"/>
<dbReference type="PANTHER" id="PTHR34276:SF1">
    <property type="entry name" value="MINI-RIBONUCLEASE 3"/>
    <property type="match status" value="1"/>
</dbReference>
<keyword evidence="4 5" id="KW-0378">Hydrolase</keyword>
<evidence type="ECO:0000256" key="2">
    <source>
        <dbReference type="ARBA" id="ARBA00022722"/>
    </source>
</evidence>
<dbReference type="InterPro" id="IPR008226">
    <property type="entry name" value="Mini3_fam"/>
</dbReference>
<organism evidence="7 8">
    <name type="scientific">Vagococcus lutrae</name>
    <dbReference type="NCBI Taxonomy" id="81947"/>
    <lineage>
        <taxon>Bacteria</taxon>
        <taxon>Bacillati</taxon>
        <taxon>Bacillota</taxon>
        <taxon>Bacilli</taxon>
        <taxon>Lactobacillales</taxon>
        <taxon>Enterococcaceae</taxon>
        <taxon>Vagococcus</taxon>
    </lineage>
</organism>
<keyword evidence="1 5" id="KW-0698">rRNA processing</keyword>
<evidence type="ECO:0000313" key="7">
    <source>
        <dbReference type="EMBL" id="WCG22881.1"/>
    </source>
</evidence>
<dbReference type="AlphaFoldDB" id="A0AAF0BIE0"/>
<evidence type="ECO:0000259" key="6">
    <source>
        <dbReference type="Pfam" id="PF00636"/>
    </source>
</evidence>
<keyword evidence="5" id="KW-0699">rRNA-binding</keyword>
<gene>
    <name evidence="5" type="primary">mrnC</name>
    <name evidence="7" type="ORF">PML95_01155</name>
</gene>
<dbReference type="Pfam" id="PF00636">
    <property type="entry name" value="Ribonuclease_3"/>
    <property type="match status" value="1"/>
</dbReference>
<dbReference type="PANTHER" id="PTHR34276">
    <property type="entry name" value="MINI-RIBONUCLEASE 3"/>
    <property type="match status" value="1"/>
</dbReference>
<dbReference type="EMBL" id="CP116507">
    <property type="protein sequence ID" value="WCG22881.1"/>
    <property type="molecule type" value="Genomic_DNA"/>
</dbReference>
<dbReference type="Proteomes" id="UP001179600">
    <property type="component" value="Chromosome"/>
</dbReference>
<dbReference type="InterPro" id="IPR000999">
    <property type="entry name" value="RNase_III_dom"/>
</dbReference>
<proteinExistence type="inferred from homology"/>
<protein>
    <recommendedName>
        <fullName evidence="5">Mini-ribonuclease 3</fullName>
        <shortName evidence="5">Mini-3</shortName>
        <shortName evidence="5">Mini-RNase 3</shortName>
        <ecNumber evidence="5">3.1.26.-</ecNumber>
    </recommendedName>
    <alternativeName>
        <fullName evidence="5">Mini-RNase III</fullName>
        <shortName evidence="5">Mini-III</shortName>
    </alternativeName>
</protein>
<feature type="domain" description="RNase III" evidence="6">
    <location>
        <begin position="15"/>
        <end position="114"/>
    </location>
</feature>
<keyword evidence="5" id="KW-0460">Magnesium</keyword>
<sequence>MSQSTQQFELLNGLALAYIGDAVYEVAIRDYLIRQGNTKPNMLHRKATRYVSAKGQAWLIKSMIEEAILTDREAEIYRRGRNAKSHTTAKNADVMTYRHSTGFEALFGYLHLTEQQQRLEELVAYCIEKVEEIHGKK</sequence>
<dbReference type="GO" id="GO:0005737">
    <property type="term" value="C:cytoplasm"/>
    <property type="evidence" value="ECO:0007669"/>
    <property type="project" value="UniProtKB-SubCell"/>
</dbReference>
<dbReference type="PIRSF" id="PIRSF005520">
    <property type="entry name" value="UCP005520"/>
    <property type="match status" value="1"/>
</dbReference>
<accession>A0AAF0BIE0</accession>
<comment type="similarity">
    <text evidence="5">Belongs to the MrnC RNase family.</text>
</comment>
<keyword evidence="5" id="KW-0963">Cytoplasm</keyword>
<feature type="active site" evidence="5">
    <location>
        <position position="21"/>
    </location>
</feature>
<keyword evidence="5" id="KW-0690">Ribosome biogenesis</keyword>
<keyword evidence="2 5" id="KW-0540">Nuclease</keyword>
<name>A0AAF0BIE0_9ENTE</name>
<comment type="cofactor">
    <cofactor evidence="5">
        <name>Mg(2+)</name>
        <dbReference type="ChEBI" id="CHEBI:18420"/>
    </cofactor>
</comment>
<evidence type="ECO:0000256" key="4">
    <source>
        <dbReference type="ARBA" id="ARBA00022801"/>
    </source>
</evidence>
<evidence type="ECO:0000256" key="1">
    <source>
        <dbReference type="ARBA" id="ARBA00022552"/>
    </source>
</evidence>
<dbReference type="GO" id="GO:0006364">
    <property type="term" value="P:rRNA processing"/>
    <property type="evidence" value="ECO:0007669"/>
    <property type="project" value="UniProtKB-UniRule"/>
</dbReference>
<comment type="subunit">
    <text evidence="5">Homodimer.</text>
</comment>
<keyword evidence="3 5" id="KW-0255">Endonuclease</keyword>
<evidence type="ECO:0000256" key="5">
    <source>
        <dbReference type="HAMAP-Rule" id="MF_01468"/>
    </source>
</evidence>
<evidence type="ECO:0000256" key="3">
    <source>
        <dbReference type="ARBA" id="ARBA00022759"/>
    </source>
</evidence>
<comment type="function">
    <text evidence="5">Involved in correct processing of both the 5' and 3' ends of 23S rRNA precursor. Processes 30S rRNA precursor transcript even in absence of ribonuclease 3 (Rnc); Rnc processes 30S rRNA into smaller rRNA precursors.</text>
</comment>
<keyword evidence="5" id="KW-0694">RNA-binding</keyword>